<dbReference type="OrthoDB" id="9128717at2"/>
<comment type="caution">
    <text evidence="1">The sequence shown here is derived from an EMBL/GenBank/DDBJ whole genome shotgun (WGS) entry which is preliminary data.</text>
</comment>
<dbReference type="AlphaFoldDB" id="A0A4R5U8Z8"/>
<name>A0A4R5U8Z8_9GAMM</name>
<organism evidence="1 2">
    <name type="scientific">Luteimonas terrae</name>
    <dbReference type="NCBI Taxonomy" id="1530191"/>
    <lineage>
        <taxon>Bacteria</taxon>
        <taxon>Pseudomonadati</taxon>
        <taxon>Pseudomonadota</taxon>
        <taxon>Gammaproteobacteria</taxon>
        <taxon>Lysobacterales</taxon>
        <taxon>Lysobacteraceae</taxon>
        <taxon>Luteimonas</taxon>
    </lineage>
</organism>
<evidence type="ECO:0008006" key="3">
    <source>
        <dbReference type="Google" id="ProtNLM"/>
    </source>
</evidence>
<sequence>MDAHLIQHTTDLNLLLHEALPDDLDILVDYVTDRGKGRLALDGTICKVLVRAKQTQSYGPNERAALANEILEFGGNTLGNAFRRVRSSLPFISDSGGAAASGTVPYDEIVGDVASHLGVKVSKGSPIAIVEEGILRKMMGDAVQKMTDAQRHEVEVALGLGTSAVSQAALIVLLQTGRMGGFATYKMAAMVANASARALLGRGLPLAVNSALSRTVGVALGPIGWALMAAWTLADLSSPAYRVTVPCVVHIAYLRTRMLAEAKYIECPACHDMIERTARFCSSCGAAQGGNA</sequence>
<reference evidence="1 2" key="1">
    <citation type="submission" date="2019-03" db="EMBL/GenBank/DDBJ databases">
        <title>Luteimonas zhaokaii sp.nov., isolated from the rectal contents of Plateau pika in Yushu, Qinghai Province, China.</title>
        <authorList>
            <person name="Zhang G."/>
        </authorList>
    </citation>
    <scope>NUCLEOTIDE SEQUENCE [LARGE SCALE GENOMIC DNA]</scope>
    <source>
        <strain evidence="1 2">THG-MD21</strain>
    </source>
</reference>
<gene>
    <name evidence="1" type="ORF">E2F49_11565</name>
</gene>
<evidence type="ECO:0000313" key="1">
    <source>
        <dbReference type="EMBL" id="TDK30967.1"/>
    </source>
</evidence>
<dbReference type="Proteomes" id="UP000295543">
    <property type="component" value="Unassembled WGS sequence"/>
</dbReference>
<protein>
    <recommendedName>
        <fullName evidence="3">DUF3944 domain-containing protein</fullName>
    </recommendedName>
</protein>
<accession>A0A4R5U8Z8</accession>
<evidence type="ECO:0000313" key="2">
    <source>
        <dbReference type="Proteomes" id="UP000295543"/>
    </source>
</evidence>
<keyword evidence="2" id="KW-1185">Reference proteome</keyword>
<proteinExistence type="predicted"/>
<dbReference type="RefSeq" id="WP_133394020.1">
    <property type="nucleotide sequence ID" value="NZ_SMTG01000004.1"/>
</dbReference>
<dbReference type="EMBL" id="SMTG01000004">
    <property type="protein sequence ID" value="TDK30967.1"/>
    <property type="molecule type" value="Genomic_DNA"/>
</dbReference>